<protein>
    <submittedName>
        <fullName evidence="4">Glucose 1-dehydrogenase</fullName>
        <ecNumber evidence="4">1.1.1.47</ecNumber>
    </submittedName>
</protein>
<dbReference type="InterPro" id="IPR057326">
    <property type="entry name" value="KR_dom"/>
</dbReference>
<evidence type="ECO:0000313" key="5">
    <source>
        <dbReference type="Proteomes" id="UP001144805"/>
    </source>
</evidence>
<sequence length="255" mass="26876">MSTKLFDLTGRVALVTGSSRGIGFAIARGLAEAGATVVLNGRDAATLEPAAAELRAAGLNASTAVFDVCDPGAVANAVEAIERDVGPIDILVNNAGMQKRLPLEDFTLEQWREVLATNVDAAFLVGQAVARKMIPRRRGKIINICSVTSELGRATITPYSTSKGAIKMMTKSMCAEWAKHGINVNGIGPGWFKTELNRALVESESFNAWLAQRAPMGRWGDTPELAGAAVFLASDASSYVNGHILYVDGGVTAVV</sequence>
<keyword evidence="2 4" id="KW-0560">Oxidoreductase</keyword>
<dbReference type="SMART" id="SM00822">
    <property type="entry name" value="PKS_KR"/>
    <property type="match status" value="1"/>
</dbReference>
<dbReference type="PRINTS" id="PR00081">
    <property type="entry name" value="GDHRDH"/>
</dbReference>
<dbReference type="AlphaFoldDB" id="A0A9X3E613"/>
<dbReference type="PROSITE" id="PS00061">
    <property type="entry name" value="ADH_SHORT"/>
    <property type="match status" value="1"/>
</dbReference>
<proteinExistence type="inferred from homology"/>
<dbReference type="InterPro" id="IPR002347">
    <property type="entry name" value="SDR_fam"/>
</dbReference>
<dbReference type="FunFam" id="3.40.50.720:FF:000084">
    <property type="entry name" value="Short-chain dehydrogenase reductase"/>
    <property type="match status" value="1"/>
</dbReference>
<dbReference type="InterPro" id="IPR036291">
    <property type="entry name" value="NAD(P)-bd_dom_sf"/>
</dbReference>
<feature type="domain" description="Ketoreductase" evidence="3">
    <location>
        <begin position="11"/>
        <end position="191"/>
    </location>
</feature>
<dbReference type="Proteomes" id="UP001144805">
    <property type="component" value="Unassembled WGS sequence"/>
</dbReference>
<dbReference type="InterPro" id="IPR020904">
    <property type="entry name" value="Sc_DH/Rdtase_CS"/>
</dbReference>
<dbReference type="RefSeq" id="WP_266341181.1">
    <property type="nucleotide sequence ID" value="NZ_JAPKNK010000016.1"/>
</dbReference>
<comment type="similarity">
    <text evidence="1">Belongs to the short-chain dehydrogenases/reductases (SDR) family.</text>
</comment>
<evidence type="ECO:0000256" key="1">
    <source>
        <dbReference type="ARBA" id="ARBA00006484"/>
    </source>
</evidence>
<reference evidence="4" key="1">
    <citation type="submission" date="2022-11" db="EMBL/GenBank/DDBJ databases">
        <title>Biodiversity and phylogenetic relationships of bacteria.</title>
        <authorList>
            <person name="Machado R.A.R."/>
            <person name="Bhat A."/>
            <person name="Loulou A."/>
            <person name="Kallel S."/>
        </authorList>
    </citation>
    <scope>NUCLEOTIDE SEQUENCE</scope>
    <source>
        <strain evidence="4">K-TC2</strain>
    </source>
</reference>
<dbReference type="PRINTS" id="PR00080">
    <property type="entry name" value="SDRFAMILY"/>
</dbReference>
<name>A0A9X3E613_9HYPH</name>
<dbReference type="Gene3D" id="3.40.50.720">
    <property type="entry name" value="NAD(P)-binding Rossmann-like Domain"/>
    <property type="match status" value="1"/>
</dbReference>
<organism evidence="4 5">
    <name type="scientific">Kaistia nematophila</name>
    <dbReference type="NCBI Taxonomy" id="2994654"/>
    <lineage>
        <taxon>Bacteria</taxon>
        <taxon>Pseudomonadati</taxon>
        <taxon>Pseudomonadota</taxon>
        <taxon>Alphaproteobacteria</taxon>
        <taxon>Hyphomicrobiales</taxon>
        <taxon>Kaistiaceae</taxon>
        <taxon>Kaistia</taxon>
    </lineage>
</organism>
<dbReference type="PANTHER" id="PTHR43669">
    <property type="entry name" value="5-KETO-D-GLUCONATE 5-REDUCTASE"/>
    <property type="match status" value="1"/>
</dbReference>
<gene>
    <name evidence="4" type="ORF">OSH07_23660</name>
</gene>
<evidence type="ECO:0000313" key="4">
    <source>
        <dbReference type="EMBL" id="MCX5572219.1"/>
    </source>
</evidence>
<comment type="caution">
    <text evidence="4">The sequence shown here is derived from an EMBL/GenBank/DDBJ whole genome shotgun (WGS) entry which is preliminary data.</text>
</comment>
<dbReference type="PANTHER" id="PTHR43669:SF14">
    <property type="entry name" value="OXIDOREDUCTASE"/>
    <property type="match status" value="1"/>
</dbReference>
<dbReference type="NCBIfam" id="NF005559">
    <property type="entry name" value="PRK07231.1"/>
    <property type="match status" value="1"/>
</dbReference>
<dbReference type="Pfam" id="PF13561">
    <property type="entry name" value="adh_short_C2"/>
    <property type="match status" value="1"/>
</dbReference>
<keyword evidence="5" id="KW-1185">Reference proteome</keyword>
<accession>A0A9X3E613</accession>
<dbReference type="EMBL" id="JAPKNK010000016">
    <property type="protein sequence ID" value="MCX5572219.1"/>
    <property type="molecule type" value="Genomic_DNA"/>
</dbReference>
<dbReference type="SUPFAM" id="SSF51735">
    <property type="entry name" value="NAD(P)-binding Rossmann-fold domains"/>
    <property type="match status" value="1"/>
</dbReference>
<evidence type="ECO:0000259" key="3">
    <source>
        <dbReference type="SMART" id="SM00822"/>
    </source>
</evidence>
<dbReference type="CDD" id="cd05347">
    <property type="entry name" value="Ga5DH-like_SDR_c"/>
    <property type="match status" value="1"/>
</dbReference>
<dbReference type="EC" id="1.1.1.47" evidence="4"/>
<evidence type="ECO:0000256" key="2">
    <source>
        <dbReference type="ARBA" id="ARBA00023002"/>
    </source>
</evidence>
<dbReference type="GO" id="GO:0047936">
    <property type="term" value="F:glucose 1-dehydrogenase [NAD(P)+] activity"/>
    <property type="evidence" value="ECO:0007669"/>
    <property type="project" value="UniProtKB-EC"/>
</dbReference>